<dbReference type="EMBL" id="JAUSVP010000015">
    <property type="protein sequence ID" value="MDQ0449560.1"/>
    <property type="molecule type" value="Genomic_DNA"/>
</dbReference>
<evidence type="ECO:0000313" key="2">
    <source>
        <dbReference type="EMBL" id="MDQ0449560.1"/>
    </source>
</evidence>
<evidence type="ECO:0000256" key="1">
    <source>
        <dbReference type="SAM" id="Phobius"/>
    </source>
</evidence>
<evidence type="ECO:0000313" key="3">
    <source>
        <dbReference type="Proteomes" id="UP001231124"/>
    </source>
</evidence>
<feature type="transmembrane region" description="Helical" evidence="1">
    <location>
        <begin position="26"/>
        <end position="47"/>
    </location>
</feature>
<keyword evidence="1" id="KW-1133">Transmembrane helix</keyword>
<protein>
    <submittedName>
        <fullName evidence="2">Uncharacterized protein</fullName>
    </submittedName>
</protein>
<reference evidence="2 3" key="1">
    <citation type="submission" date="2023-07" db="EMBL/GenBank/DDBJ databases">
        <title>Genomic Encyclopedia of Type Strains, Phase IV (KMG-IV): sequencing the most valuable type-strain genomes for metagenomic binning, comparative biology and taxonomic classification.</title>
        <authorList>
            <person name="Goeker M."/>
        </authorList>
    </citation>
    <scope>NUCLEOTIDE SEQUENCE [LARGE SCALE GENOMIC DNA]</scope>
    <source>
        <strain evidence="2 3">DSM 19013</strain>
    </source>
</reference>
<organism evidence="2 3">
    <name type="scientific">Methylobacterium aerolatum</name>
    <dbReference type="NCBI Taxonomy" id="418708"/>
    <lineage>
        <taxon>Bacteria</taxon>
        <taxon>Pseudomonadati</taxon>
        <taxon>Pseudomonadota</taxon>
        <taxon>Alphaproteobacteria</taxon>
        <taxon>Hyphomicrobiales</taxon>
        <taxon>Methylobacteriaceae</taxon>
        <taxon>Methylobacterium</taxon>
    </lineage>
</organism>
<proteinExistence type="predicted"/>
<gene>
    <name evidence="2" type="ORF">QO012_004079</name>
</gene>
<name>A0ABU0I6P9_9HYPH</name>
<dbReference type="Proteomes" id="UP001231124">
    <property type="component" value="Unassembled WGS sequence"/>
</dbReference>
<keyword evidence="3" id="KW-1185">Reference proteome</keyword>
<dbReference type="RefSeq" id="WP_238201407.1">
    <property type="nucleotide sequence ID" value="NZ_BPQE01000003.1"/>
</dbReference>
<keyword evidence="1" id="KW-0812">Transmembrane</keyword>
<accession>A0ABU0I6P9</accession>
<keyword evidence="1" id="KW-0472">Membrane</keyword>
<comment type="caution">
    <text evidence="2">The sequence shown here is derived from an EMBL/GenBank/DDBJ whole genome shotgun (WGS) entry which is preliminary data.</text>
</comment>
<sequence>MADREWEWEDDERPRRRRRKGPLRRLWSLTKLALFLMPLGLFLYGSVFADCRNRPSFGDWSAMLGATACARSEMMGNAFSMQENFAMLKRLID</sequence>